<keyword evidence="3" id="KW-1185">Reference proteome</keyword>
<evidence type="ECO:0000313" key="2">
    <source>
        <dbReference type="EMBL" id="MDR6242754.1"/>
    </source>
</evidence>
<proteinExistence type="inferred from homology"/>
<dbReference type="Gene3D" id="1.20.1260.10">
    <property type="match status" value="1"/>
</dbReference>
<evidence type="ECO:0000313" key="3">
    <source>
        <dbReference type="Proteomes" id="UP001185028"/>
    </source>
</evidence>
<protein>
    <submittedName>
        <fullName evidence="2">Mn-containing catalase</fullName>
    </submittedName>
</protein>
<dbReference type="Pfam" id="PF05067">
    <property type="entry name" value="Mn_catalase"/>
    <property type="match status" value="1"/>
</dbReference>
<accession>A0ABU1IU17</accession>
<reference evidence="2 3" key="1">
    <citation type="submission" date="2023-07" db="EMBL/GenBank/DDBJ databases">
        <title>Genomic Encyclopedia of Type Strains, Phase IV (KMG-IV): sequencing the most valuable type-strain genomes for metagenomic binning, comparative biology and taxonomic classification.</title>
        <authorList>
            <person name="Goeker M."/>
        </authorList>
    </citation>
    <scope>NUCLEOTIDE SEQUENCE [LARGE SCALE GENOMIC DNA]</scope>
    <source>
        <strain evidence="2 3">DSM 22170</strain>
    </source>
</reference>
<dbReference type="InterPro" id="IPR007760">
    <property type="entry name" value="Mn_catalase"/>
</dbReference>
<dbReference type="InterPro" id="IPR009078">
    <property type="entry name" value="Ferritin-like_SF"/>
</dbReference>
<sequence>MFFHIKELQYTAKPDKPDPVYARKLQEVLGGQYGEMSVPRRSVTWKCWQR</sequence>
<dbReference type="InterPro" id="IPR012347">
    <property type="entry name" value="Ferritin-like"/>
</dbReference>
<dbReference type="Proteomes" id="UP001185028">
    <property type="component" value="Unassembled WGS sequence"/>
</dbReference>
<comment type="caution">
    <text evidence="2">The sequence shown here is derived from an EMBL/GenBank/DDBJ whole genome shotgun (WGS) entry which is preliminary data.</text>
</comment>
<gene>
    <name evidence="2" type="ORF">JOC58_000638</name>
</gene>
<name>A0ABU1IU17_9BACL</name>
<evidence type="ECO:0000256" key="1">
    <source>
        <dbReference type="ARBA" id="ARBA00007644"/>
    </source>
</evidence>
<organism evidence="2 3">
    <name type="scientific">Paenibacillus hunanensis</name>
    <dbReference type="NCBI Taxonomy" id="539262"/>
    <lineage>
        <taxon>Bacteria</taxon>
        <taxon>Bacillati</taxon>
        <taxon>Bacillota</taxon>
        <taxon>Bacilli</taxon>
        <taxon>Bacillales</taxon>
        <taxon>Paenibacillaceae</taxon>
        <taxon>Paenibacillus</taxon>
    </lineage>
</organism>
<dbReference type="SUPFAM" id="SSF47240">
    <property type="entry name" value="Ferritin-like"/>
    <property type="match status" value="1"/>
</dbReference>
<dbReference type="EMBL" id="JAVDQH010000002">
    <property type="protein sequence ID" value="MDR6242754.1"/>
    <property type="molecule type" value="Genomic_DNA"/>
</dbReference>
<comment type="similarity">
    <text evidence="1">Belongs to the manganese catalase family.</text>
</comment>